<reference evidence="1 2" key="1">
    <citation type="submission" date="2016-10" db="EMBL/GenBank/DDBJ databases">
        <title>Complete genomic sequencing of Lactobacillus helveticus LH99 and comparative genome analysis.</title>
        <authorList>
            <person name="Li N."/>
            <person name="You C."/>
            <person name="Liu Z."/>
        </authorList>
    </citation>
    <scope>NUCLEOTIDE SEQUENCE [LARGE SCALE GENOMIC DNA]</scope>
    <source>
        <strain evidence="1 2">LH99</strain>
    </source>
</reference>
<accession>A0A386RFB4</accession>
<dbReference type="EMBL" id="CP017982">
    <property type="protein sequence ID" value="AYE61689.1"/>
    <property type="molecule type" value="Genomic_DNA"/>
</dbReference>
<name>A0A386RFB4_LACHE</name>
<evidence type="ECO:0000313" key="1">
    <source>
        <dbReference type="EMBL" id="AYE61689.1"/>
    </source>
</evidence>
<dbReference type="Proteomes" id="UP000267794">
    <property type="component" value="Chromosome"/>
</dbReference>
<dbReference type="AlphaFoldDB" id="A0A386RFB4"/>
<gene>
    <name evidence="1" type="ORF">BC335_1239</name>
</gene>
<sequence>MYQGFRSNRSFLSRHKKTLQFVSDTDWNNAKYMNKTYNISSPTRNILGQYFICILTSLLMDYAKDKVNRIQVNVPADVKLDPYSKKILDILSNNTEIKITQHPSIKAQNDVLNPENMRISIKRGLYDDFDFDNKELTFMYKYFKSVFLNKKTDLNLLINKYNQIKDNYIKWLVIKAIINKAIRENQPDIVTEYLIELKKYKLNKVDYWNSKSFYLLVYHSKNKSINYLKNRIDINSFLNSSGINYAESLVMKNYATILDNNKYKKQILYKCLTQTPQDVDLIKLWNHLYGTKKDRENFAINAFENGYVDLELLKDIKLYKGMDELITKAILVASSKDENKEICISLANNLVDKKLKNTLIDILETDDLKSYILGEK</sequence>
<organism evidence="1 2">
    <name type="scientific">Lactobacillus helveticus</name>
    <name type="common">Lactobacillus suntoryeus</name>
    <dbReference type="NCBI Taxonomy" id="1587"/>
    <lineage>
        <taxon>Bacteria</taxon>
        <taxon>Bacillati</taxon>
        <taxon>Bacillota</taxon>
        <taxon>Bacilli</taxon>
        <taxon>Lactobacillales</taxon>
        <taxon>Lactobacillaceae</taxon>
        <taxon>Lactobacillus</taxon>
    </lineage>
</organism>
<evidence type="ECO:0000313" key="2">
    <source>
        <dbReference type="Proteomes" id="UP000267794"/>
    </source>
</evidence>
<proteinExistence type="predicted"/>
<protein>
    <submittedName>
        <fullName evidence="1">Uncharacterized protein</fullName>
    </submittedName>
</protein>